<feature type="domain" description="Plastid lipid-associated protein/fibrillin conserved" evidence="4">
    <location>
        <begin position="72"/>
        <end position="233"/>
    </location>
</feature>
<feature type="compositionally biased region" description="Basic residues" evidence="3">
    <location>
        <begin position="27"/>
        <end position="42"/>
    </location>
</feature>
<accession>C1N9W1</accession>
<keyword evidence="2" id="KW-0934">Plastid</keyword>
<dbReference type="KEGG" id="mpp:MICPUCDRAFT_54662"/>
<reference evidence="5 6" key="1">
    <citation type="journal article" date="2009" name="Science">
        <title>Green evolution and dynamic adaptations revealed by genomes of the marine picoeukaryotes Micromonas.</title>
        <authorList>
            <person name="Worden A.Z."/>
            <person name="Lee J.H."/>
            <person name="Mock T."/>
            <person name="Rouze P."/>
            <person name="Simmons M.P."/>
            <person name="Aerts A.L."/>
            <person name="Allen A.E."/>
            <person name="Cuvelier M.L."/>
            <person name="Derelle E."/>
            <person name="Everett M.V."/>
            <person name="Foulon E."/>
            <person name="Grimwood J."/>
            <person name="Gundlach H."/>
            <person name="Henrissat B."/>
            <person name="Napoli C."/>
            <person name="McDonald S.M."/>
            <person name="Parker M.S."/>
            <person name="Rombauts S."/>
            <person name="Salamov A."/>
            <person name="Von Dassow P."/>
            <person name="Badger J.H."/>
            <person name="Coutinho P.M."/>
            <person name="Demir E."/>
            <person name="Dubchak I."/>
            <person name="Gentemann C."/>
            <person name="Eikrem W."/>
            <person name="Gready J.E."/>
            <person name="John U."/>
            <person name="Lanier W."/>
            <person name="Lindquist E.A."/>
            <person name="Lucas S."/>
            <person name="Mayer K.F."/>
            <person name="Moreau H."/>
            <person name="Not F."/>
            <person name="Otillar R."/>
            <person name="Panaud O."/>
            <person name="Pangilinan J."/>
            <person name="Paulsen I."/>
            <person name="Piegu B."/>
            <person name="Poliakov A."/>
            <person name="Robbens S."/>
            <person name="Schmutz J."/>
            <person name="Toulza E."/>
            <person name="Wyss T."/>
            <person name="Zelensky A."/>
            <person name="Zhou K."/>
            <person name="Armbrust E.V."/>
            <person name="Bhattacharya D."/>
            <person name="Goodenough U.W."/>
            <person name="Van de Peer Y."/>
            <person name="Grigoriev I.V."/>
        </authorList>
    </citation>
    <scope>NUCLEOTIDE SEQUENCE [LARGE SCALE GENOMIC DNA]</scope>
    <source>
        <strain evidence="5 6">CCMP1545</strain>
    </source>
</reference>
<evidence type="ECO:0000313" key="6">
    <source>
        <dbReference type="Proteomes" id="UP000001876"/>
    </source>
</evidence>
<dbReference type="GeneID" id="9690242"/>
<proteinExistence type="predicted"/>
<dbReference type="AlphaFoldDB" id="C1N9W1"/>
<evidence type="ECO:0000256" key="1">
    <source>
        <dbReference type="ARBA" id="ARBA00004474"/>
    </source>
</evidence>
<name>C1N9W1_MICPC</name>
<dbReference type="EMBL" id="GG663752">
    <property type="protein sequence ID" value="EEH51135.1"/>
    <property type="molecule type" value="Genomic_DNA"/>
</dbReference>
<dbReference type="OMA" id="WRMTYLD"/>
<feature type="compositionally biased region" description="Low complexity" evidence="3">
    <location>
        <begin position="43"/>
        <end position="52"/>
    </location>
</feature>
<feature type="region of interest" description="Disordered" evidence="3">
    <location>
        <begin position="1"/>
        <end position="57"/>
    </location>
</feature>
<keyword evidence="6" id="KW-1185">Reference proteome</keyword>
<comment type="subcellular location">
    <subcellularLocation>
        <location evidence="1">Plastid</location>
    </subcellularLocation>
</comment>
<sequence length="239" mass="24956">MRAAVASLALPAVAPSRSSRSSPSPSSRRRPSPASSRARRRSSAIASSSSSSDATASTQIAALAGRLRAEAGDANGVDRDETQRASIARIIAEIDALNPTRDTAAVDLAGTAWDLVYTDSQGNSSGKIGPFVGAVTQIFDADADPKKPGSGSTYANIVTFGPARLKLRAVAEGVAKKPTTLKVTFEDVTAEVFGRDVFAKPFPKGRAGTWTVTHASEALRVLRTNQGNVFVLAKQRESS</sequence>
<evidence type="ECO:0000313" key="5">
    <source>
        <dbReference type="EMBL" id="EEH51135.1"/>
    </source>
</evidence>
<dbReference type="GO" id="GO:0009536">
    <property type="term" value="C:plastid"/>
    <property type="evidence" value="ECO:0007669"/>
    <property type="project" value="UniProtKB-SubCell"/>
</dbReference>
<dbReference type="OrthoDB" id="189024at2759"/>
<dbReference type="InterPro" id="IPR006843">
    <property type="entry name" value="PAP/fibrillin_dom"/>
</dbReference>
<dbReference type="InterPro" id="IPR039633">
    <property type="entry name" value="PAP"/>
</dbReference>
<evidence type="ECO:0000259" key="4">
    <source>
        <dbReference type="Pfam" id="PF04755"/>
    </source>
</evidence>
<dbReference type="Pfam" id="PF04755">
    <property type="entry name" value="PAP_fibrillin"/>
    <property type="match status" value="1"/>
</dbReference>
<evidence type="ECO:0000256" key="2">
    <source>
        <dbReference type="ARBA" id="ARBA00022640"/>
    </source>
</evidence>
<dbReference type="PANTHER" id="PTHR31906">
    <property type="entry name" value="PLASTID-LIPID-ASSOCIATED PROTEIN 4, CHLOROPLASTIC-RELATED"/>
    <property type="match status" value="1"/>
</dbReference>
<dbReference type="Proteomes" id="UP000001876">
    <property type="component" value="Unassembled WGS sequence"/>
</dbReference>
<organism evidence="6">
    <name type="scientific">Micromonas pusilla (strain CCMP1545)</name>
    <name type="common">Picoplanktonic green alga</name>
    <dbReference type="NCBI Taxonomy" id="564608"/>
    <lineage>
        <taxon>Eukaryota</taxon>
        <taxon>Viridiplantae</taxon>
        <taxon>Chlorophyta</taxon>
        <taxon>Mamiellophyceae</taxon>
        <taxon>Mamiellales</taxon>
        <taxon>Mamiellaceae</taxon>
        <taxon>Micromonas</taxon>
    </lineage>
</organism>
<dbReference type="eggNOG" id="ENOG502S6TC">
    <property type="taxonomic scope" value="Eukaryota"/>
</dbReference>
<feature type="compositionally biased region" description="Low complexity" evidence="3">
    <location>
        <begin position="1"/>
        <end position="26"/>
    </location>
</feature>
<protein>
    <submittedName>
        <fullName evidence="5">Predicted protein</fullName>
    </submittedName>
</protein>
<dbReference type="RefSeq" id="XP_003064801.1">
    <property type="nucleotide sequence ID" value="XM_003064755.1"/>
</dbReference>
<gene>
    <name evidence="5" type="ORF">MICPUCDRAFT_54662</name>
</gene>
<evidence type="ECO:0000256" key="3">
    <source>
        <dbReference type="SAM" id="MobiDB-lite"/>
    </source>
</evidence>